<gene>
    <name evidence="5" type="ORF">OMP39_12885</name>
</gene>
<protein>
    <submittedName>
        <fullName evidence="5">TPMT family class I SAM-dependent methyltransferase</fullName>
    </submittedName>
</protein>
<name>A0ABY6MRB7_9BURK</name>
<dbReference type="Pfam" id="PF05724">
    <property type="entry name" value="TPMT"/>
    <property type="match status" value="1"/>
</dbReference>
<sequence length="219" mass="24184">MNGPTISFWQARFEQGQTPWDRGGPSPQLEAWEAQHALPAAGARVAVPGCGSGWDVAAWAERGYDVVGIDYAPAAVARTRELLLERRLSASVIEADVLRWQPAAALDAVYEQTCLCALHPDHWVAYAEALHRWLRPGGRLYALFMQARRAQADEGRIDGPPYHCDITAMRALFPEPRWAWPKPPYARVAHPAGWFELAVVLERRQSASRDATPGSPPGA</sequence>
<dbReference type="InterPro" id="IPR008854">
    <property type="entry name" value="TPMT"/>
</dbReference>
<dbReference type="PANTHER" id="PTHR32183">
    <property type="match status" value="1"/>
</dbReference>
<evidence type="ECO:0000313" key="5">
    <source>
        <dbReference type="EMBL" id="UZD54545.1"/>
    </source>
</evidence>
<keyword evidence="4" id="KW-0949">S-adenosyl-L-methionine</keyword>
<dbReference type="EMBL" id="CP110257">
    <property type="protein sequence ID" value="UZD54545.1"/>
    <property type="molecule type" value="Genomic_DNA"/>
</dbReference>
<dbReference type="SUPFAM" id="SSF53335">
    <property type="entry name" value="S-adenosyl-L-methionine-dependent methyltransferases"/>
    <property type="match status" value="1"/>
</dbReference>
<keyword evidence="2 5" id="KW-0489">Methyltransferase</keyword>
<keyword evidence="3" id="KW-0808">Transferase</keyword>
<proteinExistence type="predicted"/>
<dbReference type="PANTHER" id="PTHR32183:SF6">
    <property type="entry name" value="CYSTEINE SULFINATE DESULFINASE_CYSTEINE DESULFURASE AND RELATED ENZYMES"/>
    <property type="match status" value="1"/>
</dbReference>
<dbReference type="CDD" id="cd02440">
    <property type="entry name" value="AdoMet_MTases"/>
    <property type="match status" value="1"/>
</dbReference>
<dbReference type="InterPro" id="IPR029063">
    <property type="entry name" value="SAM-dependent_MTases_sf"/>
</dbReference>
<evidence type="ECO:0000313" key="6">
    <source>
        <dbReference type="Proteomes" id="UP001163266"/>
    </source>
</evidence>
<evidence type="ECO:0000256" key="2">
    <source>
        <dbReference type="ARBA" id="ARBA00022603"/>
    </source>
</evidence>
<dbReference type="Gene3D" id="3.40.50.150">
    <property type="entry name" value="Vaccinia Virus protein VP39"/>
    <property type="match status" value="1"/>
</dbReference>
<dbReference type="GO" id="GO:0008168">
    <property type="term" value="F:methyltransferase activity"/>
    <property type="evidence" value="ECO:0007669"/>
    <property type="project" value="UniProtKB-KW"/>
</dbReference>
<evidence type="ECO:0000256" key="1">
    <source>
        <dbReference type="ARBA" id="ARBA00022553"/>
    </source>
</evidence>
<dbReference type="PROSITE" id="PS51585">
    <property type="entry name" value="SAM_MT_TPMT"/>
    <property type="match status" value="1"/>
</dbReference>
<keyword evidence="6" id="KW-1185">Reference proteome</keyword>
<keyword evidence="1" id="KW-0597">Phosphoprotein</keyword>
<accession>A0ABY6MRB7</accession>
<reference evidence="5" key="1">
    <citation type="submission" date="2022-10" db="EMBL/GenBank/DDBJ databases">
        <title>Complete genome sequence of Schlegelella aquatica LMG 23380.</title>
        <authorList>
            <person name="Musilova J."/>
            <person name="Kourilova X."/>
            <person name="Bezdicek M."/>
            <person name="Hermankova K."/>
            <person name="Obruca S."/>
            <person name="Sedlar K."/>
        </authorList>
    </citation>
    <scope>NUCLEOTIDE SEQUENCE</scope>
    <source>
        <strain evidence="5">LMG 23380</strain>
    </source>
</reference>
<organism evidence="5 6">
    <name type="scientific">Caldimonas aquatica</name>
    <dbReference type="NCBI Taxonomy" id="376175"/>
    <lineage>
        <taxon>Bacteria</taxon>
        <taxon>Pseudomonadati</taxon>
        <taxon>Pseudomonadota</taxon>
        <taxon>Betaproteobacteria</taxon>
        <taxon>Burkholderiales</taxon>
        <taxon>Sphaerotilaceae</taxon>
        <taxon>Caldimonas</taxon>
    </lineage>
</organism>
<evidence type="ECO:0000256" key="3">
    <source>
        <dbReference type="ARBA" id="ARBA00022679"/>
    </source>
</evidence>
<evidence type="ECO:0000256" key="4">
    <source>
        <dbReference type="ARBA" id="ARBA00022691"/>
    </source>
</evidence>
<dbReference type="GO" id="GO:0032259">
    <property type="term" value="P:methylation"/>
    <property type="evidence" value="ECO:0007669"/>
    <property type="project" value="UniProtKB-KW"/>
</dbReference>
<dbReference type="RefSeq" id="WP_264892120.1">
    <property type="nucleotide sequence ID" value="NZ_CP110257.1"/>
</dbReference>
<dbReference type="Proteomes" id="UP001163266">
    <property type="component" value="Chromosome"/>
</dbReference>